<evidence type="ECO:0000313" key="1">
    <source>
        <dbReference type="EMBL" id="MBD2345658.1"/>
    </source>
</evidence>
<gene>
    <name evidence="1" type="ORF">H6G18_16090</name>
</gene>
<keyword evidence="2" id="KW-1185">Reference proteome</keyword>
<sequence length="56" mass="6412">MKCQYENQNSENLGSHKALYIFSDGNGLRSAVGDRYSSTCQPLIKQCLRKYKIKLL</sequence>
<evidence type="ECO:0000313" key="2">
    <source>
        <dbReference type="Proteomes" id="UP000607281"/>
    </source>
</evidence>
<dbReference type="Proteomes" id="UP000607281">
    <property type="component" value="Unassembled WGS sequence"/>
</dbReference>
<reference evidence="1 2" key="1">
    <citation type="journal article" date="2020" name="ISME J.">
        <title>Comparative genomics reveals insights into cyanobacterial evolution and habitat adaptation.</title>
        <authorList>
            <person name="Chen M.Y."/>
            <person name="Teng W.K."/>
            <person name="Zhao L."/>
            <person name="Hu C.X."/>
            <person name="Zhou Y.K."/>
            <person name="Han B.P."/>
            <person name="Song L.R."/>
            <person name="Shu W.S."/>
        </authorList>
    </citation>
    <scope>NUCLEOTIDE SEQUENCE [LARGE SCALE GENOMIC DNA]</scope>
    <source>
        <strain evidence="1 2">FACHB-260</strain>
    </source>
</reference>
<dbReference type="RefSeq" id="WP_190408084.1">
    <property type="nucleotide sequence ID" value="NZ_JACJRF010000027.1"/>
</dbReference>
<dbReference type="EMBL" id="JACJRF010000027">
    <property type="protein sequence ID" value="MBD2345658.1"/>
    <property type="molecule type" value="Genomic_DNA"/>
</dbReference>
<comment type="caution">
    <text evidence="1">The sequence shown here is derived from an EMBL/GenBank/DDBJ whole genome shotgun (WGS) entry which is preliminary data.</text>
</comment>
<accession>A0ABR8CSZ0</accession>
<protein>
    <submittedName>
        <fullName evidence="1">Uncharacterized protein</fullName>
    </submittedName>
</protein>
<proteinExistence type="predicted"/>
<name>A0ABR8CSZ0_9NOST</name>
<organism evidence="1 2">
    <name type="scientific">Anabaena subtropica FACHB-260</name>
    <dbReference type="NCBI Taxonomy" id="2692884"/>
    <lineage>
        <taxon>Bacteria</taxon>
        <taxon>Bacillati</taxon>
        <taxon>Cyanobacteriota</taxon>
        <taxon>Cyanophyceae</taxon>
        <taxon>Nostocales</taxon>
        <taxon>Nostocaceae</taxon>
        <taxon>Anabaena</taxon>
    </lineage>
</organism>